<organism evidence="1">
    <name type="scientific">Anguilla anguilla</name>
    <name type="common">European freshwater eel</name>
    <name type="synonym">Muraena anguilla</name>
    <dbReference type="NCBI Taxonomy" id="7936"/>
    <lineage>
        <taxon>Eukaryota</taxon>
        <taxon>Metazoa</taxon>
        <taxon>Chordata</taxon>
        <taxon>Craniata</taxon>
        <taxon>Vertebrata</taxon>
        <taxon>Euteleostomi</taxon>
        <taxon>Actinopterygii</taxon>
        <taxon>Neopterygii</taxon>
        <taxon>Teleostei</taxon>
        <taxon>Anguilliformes</taxon>
        <taxon>Anguillidae</taxon>
        <taxon>Anguilla</taxon>
    </lineage>
</organism>
<dbReference type="AlphaFoldDB" id="A0A0E9Q033"/>
<sequence length="37" mass="4142">MSGDELGEHLMYSLSWTCRCPMDQQGSLESDETPIPP</sequence>
<reference evidence="1" key="1">
    <citation type="submission" date="2014-11" db="EMBL/GenBank/DDBJ databases">
        <authorList>
            <person name="Amaro Gonzalez C."/>
        </authorList>
    </citation>
    <scope>NUCLEOTIDE SEQUENCE</scope>
</reference>
<reference evidence="1" key="2">
    <citation type="journal article" date="2015" name="Fish Shellfish Immunol.">
        <title>Early steps in the European eel (Anguilla anguilla)-Vibrio vulnificus interaction in the gills: Role of the RtxA13 toxin.</title>
        <authorList>
            <person name="Callol A."/>
            <person name="Pajuelo D."/>
            <person name="Ebbesson L."/>
            <person name="Teles M."/>
            <person name="MacKenzie S."/>
            <person name="Amaro C."/>
        </authorList>
    </citation>
    <scope>NUCLEOTIDE SEQUENCE</scope>
</reference>
<name>A0A0E9Q033_ANGAN</name>
<proteinExistence type="predicted"/>
<accession>A0A0E9Q033</accession>
<protein>
    <submittedName>
        <fullName evidence="1">Uncharacterized protein</fullName>
    </submittedName>
</protein>
<dbReference type="EMBL" id="GBXM01098351">
    <property type="protein sequence ID" value="JAH10226.1"/>
    <property type="molecule type" value="Transcribed_RNA"/>
</dbReference>
<evidence type="ECO:0000313" key="1">
    <source>
        <dbReference type="EMBL" id="JAH10226.1"/>
    </source>
</evidence>